<protein>
    <submittedName>
        <fullName evidence="1">Uncharacterized protein</fullName>
    </submittedName>
</protein>
<sequence>MSLYLDSAKATVAAAVLEWLASYGASH</sequence>
<evidence type="ECO:0000313" key="1">
    <source>
        <dbReference type="EMBL" id="CUV12965.1"/>
    </source>
</evidence>
<dbReference type="AlphaFoldDB" id="A0A0S4TT02"/>
<proteinExistence type="predicted"/>
<dbReference type="EMBL" id="LN899819">
    <property type="protein sequence ID" value="CUV12965.1"/>
    <property type="molecule type" value="Genomic_DNA"/>
</dbReference>
<reference evidence="1" key="1">
    <citation type="submission" date="2015-10" db="EMBL/GenBank/DDBJ databases">
        <authorList>
            <person name="Gilbert D.G."/>
        </authorList>
    </citation>
    <scope>NUCLEOTIDE SEQUENCE</scope>
    <source>
        <strain evidence="1">Phyl III-seqv23</strain>
    </source>
</reference>
<name>A0A0S4TT02_RALSL</name>
<accession>A0A0S4TT02</accession>
<organism evidence="1">
    <name type="scientific">Ralstonia solanacearum</name>
    <name type="common">Pseudomonas solanacearum</name>
    <dbReference type="NCBI Taxonomy" id="305"/>
    <lineage>
        <taxon>Bacteria</taxon>
        <taxon>Pseudomonadati</taxon>
        <taxon>Pseudomonadota</taxon>
        <taxon>Betaproteobacteria</taxon>
        <taxon>Burkholderiales</taxon>
        <taxon>Burkholderiaceae</taxon>
        <taxon>Ralstonia</taxon>
        <taxon>Ralstonia solanacearum species complex</taxon>
    </lineage>
</organism>
<gene>
    <name evidence="1" type="ORF">RUN39_v1_490036</name>
</gene>